<organism evidence="2">
    <name type="scientific">Cacopsylla melanoneura</name>
    <dbReference type="NCBI Taxonomy" id="428564"/>
    <lineage>
        <taxon>Eukaryota</taxon>
        <taxon>Metazoa</taxon>
        <taxon>Ecdysozoa</taxon>
        <taxon>Arthropoda</taxon>
        <taxon>Hexapoda</taxon>
        <taxon>Insecta</taxon>
        <taxon>Pterygota</taxon>
        <taxon>Neoptera</taxon>
        <taxon>Paraneoptera</taxon>
        <taxon>Hemiptera</taxon>
        <taxon>Sternorrhyncha</taxon>
        <taxon>Psylloidea</taxon>
        <taxon>Psyllidae</taxon>
        <taxon>Psyllinae</taxon>
        <taxon>Cacopsylla</taxon>
    </lineage>
</organism>
<dbReference type="EMBL" id="HBUF01359037">
    <property type="protein sequence ID" value="CAG6719574.1"/>
    <property type="molecule type" value="Transcribed_RNA"/>
</dbReference>
<proteinExistence type="predicted"/>
<reference evidence="2" key="1">
    <citation type="submission" date="2021-05" db="EMBL/GenBank/DDBJ databases">
        <authorList>
            <person name="Alioto T."/>
            <person name="Alioto T."/>
            <person name="Gomez Garrido J."/>
        </authorList>
    </citation>
    <scope>NUCLEOTIDE SEQUENCE</scope>
</reference>
<sequence>MLPSHQLHCVLLTRVLHTAHSVYSVLCSHSSWRRLVLVVILHVVIASLLPLPAGRTPGPRMTFSLTPVAPVVGLYFRSNRVSLCLHSCSIVAAMSSILIVVVPTIVCNAIVFLSAVVCICPSVARTPRSSPSSWSPASHLSSTDRSLLSTLRPERLSPFQALY</sequence>
<evidence type="ECO:0000313" key="2">
    <source>
        <dbReference type="EMBL" id="CAG6719574.1"/>
    </source>
</evidence>
<feature type="transmembrane region" description="Helical" evidence="1">
    <location>
        <begin position="90"/>
        <end position="120"/>
    </location>
</feature>
<keyword evidence="1" id="KW-1133">Transmembrane helix</keyword>
<accession>A0A8D8V928</accession>
<keyword evidence="1" id="KW-0812">Transmembrane</keyword>
<protein>
    <submittedName>
        <fullName evidence="2">Uncharacterized protein</fullName>
    </submittedName>
</protein>
<dbReference type="EMBL" id="HBUF01359036">
    <property type="protein sequence ID" value="CAG6719570.1"/>
    <property type="molecule type" value="Transcribed_RNA"/>
</dbReference>
<dbReference type="EMBL" id="HBUF01359035">
    <property type="protein sequence ID" value="CAG6719566.1"/>
    <property type="molecule type" value="Transcribed_RNA"/>
</dbReference>
<feature type="transmembrane region" description="Helical" evidence="1">
    <location>
        <begin position="31"/>
        <end position="49"/>
    </location>
</feature>
<keyword evidence="1" id="KW-0472">Membrane</keyword>
<dbReference type="AlphaFoldDB" id="A0A8D8V928"/>
<evidence type="ECO:0000256" key="1">
    <source>
        <dbReference type="SAM" id="Phobius"/>
    </source>
</evidence>
<name>A0A8D8V928_9HEMI</name>